<protein>
    <submittedName>
        <fullName evidence="3">Uncharacterized protein</fullName>
    </submittedName>
</protein>
<proteinExistence type="predicted"/>
<feature type="region of interest" description="Disordered" evidence="1">
    <location>
        <begin position="43"/>
        <end position="75"/>
    </location>
</feature>
<evidence type="ECO:0000256" key="1">
    <source>
        <dbReference type="SAM" id="MobiDB-lite"/>
    </source>
</evidence>
<name>A0AAE3GRI1_9CYAN</name>
<gene>
    <name evidence="3" type="ORF">NJ959_10820</name>
</gene>
<keyword evidence="4" id="KW-1185">Reference proteome</keyword>
<comment type="caution">
    <text evidence="3">The sequence shown here is derived from an EMBL/GenBank/DDBJ whole genome shotgun (WGS) entry which is preliminary data.</text>
</comment>
<sequence>MTYNDMPVIIPVLATAYLLTVYVLLILAERTVKSSRYIANSATEGGGHYVSADSISGGNELEKTPTPTVSEVTLR</sequence>
<feature type="compositionally biased region" description="Polar residues" evidence="1">
    <location>
        <begin position="65"/>
        <end position="75"/>
    </location>
</feature>
<dbReference type="EMBL" id="JAMZMM010000084">
    <property type="protein sequence ID" value="MCP2728949.1"/>
    <property type="molecule type" value="Genomic_DNA"/>
</dbReference>
<organism evidence="3 4">
    <name type="scientific">Limnofasciculus baicalensis BBK-W-15</name>
    <dbReference type="NCBI Taxonomy" id="2699891"/>
    <lineage>
        <taxon>Bacteria</taxon>
        <taxon>Bacillati</taxon>
        <taxon>Cyanobacteriota</taxon>
        <taxon>Cyanophyceae</taxon>
        <taxon>Coleofasciculales</taxon>
        <taxon>Coleofasciculaceae</taxon>
        <taxon>Limnofasciculus</taxon>
        <taxon>Limnofasciculus baicalensis</taxon>
    </lineage>
</organism>
<evidence type="ECO:0000256" key="2">
    <source>
        <dbReference type="SAM" id="Phobius"/>
    </source>
</evidence>
<dbReference type="Proteomes" id="UP001204953">
    <property type="component" value="Unassembled WGS sequence"/>
</dbReference>
<keyword evidence="2" id="KW-0812">Transmembrane</keyword>
<keyword evidence="2" id="KW-0472">Membrane</keyword>
<accession>A0AAE3GRI1</accession>
<dbReference type="RefSeq" id="WP_254011739.1">
    <property type="nucleotide sequence ID" value="NZ_JAMZMM010000084.1"/>
</dbReference>
<evidence type="ECO:0000313" key="3">
    <source>
        <dbReference type="EMBL" id="MCP2728949.1"/>
    </source>
</evidence>
<feature type="transmembrane region" description="Helical" evidence="2">
    <location>
        <begin position="6"/>
        <end position="28"/>
    </location>
</feature>
<reference evidence="3" key="1">
    <citation type="submission" date="2022-06" db="EMBL/GenBank/DDBJ databases">
        <title>New cyanobacteria of genus Symplocastrum in benthos of Lake Baikal.</title>
        <authorList>
            <person name="Sorokovikova E."/>
            <person name="Tikhonova I."/>
            <person name="Krasnopeev A."/>
            <person name="Evseev P."/>
            <person name="Gladkikh A."/>
            <person name="Belykh O."/>
        </authorList>
    </citation>
    <scope>NUCLEOTIDE SEQUENCE</scope>
    <source>
        <strain evidence="3">BBK-W-15</strain>
    </source>
</reference>
<keyword evidence="2" id="KW-1133">Transmembrane helix</keyword>
<evidence type="ECO:0000313" key="4">
    <source>
        <dbReference type="Proteomes" id="UP001204953"/>
    </source>
</evidence>
<dbReference type="AlphaFoldDB" id="A0AAE3GRI1"/>